<comment type="caution">
    <text evidence="4">The sequence shown here is derived from an EMBL/GenBank/DDBJ whole genome shotgun (WGS) entry which is preliminary data.</text>
</comment>
<keyword evidence="3" id="KW-0804">Transcription</keyword>
<dbReference type="GO" id="GO:0003700">
    <property type="term" value="F:DNA-binding transcription factor activity"/>
    <property type="evidence" value="ECO:0007669"/>
    <property type="project" value="InterPro"/>
</dbReference>
<evidence type="ECO:0000256" key="1">
    <source>
        <dbReference type="ARBA" id="ARBA00023015"/>
    </source>
</evidence>
<dbReference type="InterPro" id="IPR036390">
    <property type="entry name" value="WH_DNA-bd_sf"/>
</dbReference>
<dbReference type="GeneID" id="66869317"/>
<dbReference type="Pfam" id="PF07729">
    <property type="entry name" value="FCD"/>
    <property type="match status" value="1"/>
</dbReference>
<dbReference type="PATRIC" id="fig|1473.5.peg.3331"/>
<evidence type="ECO:0000313" key="5">
    <source>
        <dbReference type="Proteomes" id="UP000036780"/>
    </source>
</evidence>
<reference evidence="5" key="1">
    <citation type="submission" date="2015-07" db="EMBL/GenBank/DDBJ databases">
        <title>Fjat-10053 dsm26.</title>
        <authorList>
            <person name="Liu B."/>
            <person name="Wang J."/>
            <person name="Zhu Y."/>
            <person name="Liu G."/>
            <person name="Chen Q."/>
            <person name="Chen Z."/>
            <person name="Lan J."/>
            <person name="Che J."/>
            <person name="Ge C."/>
            <person name="Shi H."/>
            <person name="Pan Z."/>
            <person name="Liu X."/>
        </authorList>
    </citation>
    <scope>NUCLEOTIDE SEQUENCE [LARGE SCALE GENOMIC DNA]</scope>
    <source>
        <strain evidence="5">DSM 26</strain>
    </source>
</reference>
<keyword evidence="5" id="KW-1185">Reference proteome</keyword>
<gene>
    <name evidence="4" type="ORF">AFK71_02045</name>
</gene>
<name>A0A0L0QW42_VIRPA</name>
<dbReference type="GO" id="GO:0003677">
    <property type="term" value="F:DNA binding"/>
    <property type="evidence" value="ECO:0007669"/>
    <property type="project" value="UniProtKB-KW"/>
</dbReference>
<dbReference type="InterPro" id="IPR000524">
    <property type="entry name" value="Tscrpt_reg_HTH_GntR"/>
</dbReference>
<evidence type="ECO:0000256" key="3">
    <source>
        <dbReference type="ARBA" id="ARBA00023163"/>
    </source>
</evidence>
<dbReference type="Pfam" id="PF00392">
    <property type="entry name" value="GntR"/>
    <property type="match status" value="1"/>
</dbReference>
<dbReference type="PANTHER" id="PTHR43537">
    <property type="entry name" value="TRANSCRIPTIONAL REGULATOR, GNTR FAMILY"/>
    <property type="match status" value="1"/>
</dbReference>
<dbReference type="Gene3D" id="1.20.120.530">
    <property type="entry name" value="GntR ligand-binding domain-like"/>
    <property type="match status" value="1"/>
</dbReference>
<keyword evidence="2" id="KW-0238">DNA-binding</keyword>
<dbReference type="SMART" id="SM00345">
    <property type="entry name" value="HTH_GNTR"/>
    <property type="match status" value="1"/>
</dbReference>
<dbReference type="SUPFAM" id="SSF46785">
    <property type="entry name" value="Winged helix' DNA-binding domain"/>
    <property type="match status" value="1"/>
</dbReference>
<dbReference type="OrthoDB" id="114741at2"/>
<dbReference type="Gene3D" id="1.10.10.10">
    <property type="entry name" value="Winged helix-like DNA-binding domain superfamily/Winged helix DNA-binding domain"/>
    <property type="match status" value="1"/>
</dbReference>
<dbReference type="Proteomes" id="UP000036780">
    <property type="component" value="Unassembled WGS sequence"/>
</dbReference>
<dbReference type="EMBL" id="LGTO01000002">
    <property type="protein sequence ID" value="KNE22423.1"/>
    <property type="molecule type" value="Genomic_DNA"/>
</dbReference>
<sequence>MRIIKPESLHLQAYAILKGEILEGEYRPGERIVEAKIANKLGISRGPVREAIRMLIQDGLLTYNDGYVRVYQPTLEDVVDIFQCRESLEALAVSLAIEQITDNEKKQLANNLELTYHAYQQKKSIELSKLDQEFHDIIIQASRNKQLIELLDVIRTKIHYMRITMVQGEFYPSFVSEHEKLIQFLVDGKETKATTLMKTHIQKGLEGVLMHIGNVQSR</sequence>
<evidence type="ECO:0000313" key="4">
    <source>
        <dbReference type="EMBL" id="KNE22423.1"/>
    </source>
</evidence>
<dbReference type="InterPro" id="IPR008920">
    <property type="entry name" value="TF_FadR/GntR_C"/>
</dbReference>
<dbReference type="AlphaFoldDB" id="A0A0L0QW42"/>
<dbReference type="InterPro" id="IPR036388">
    <property type="entry name" value="WH-like_DNA-bd_sf"/>
</dbReference>
<dbReference type="SUPFAM" id="SSF48008">
    <property type="entry name" value="GntR ligand-binding domain-like"/>
    <property type="match status" value="1"/>
</dbReference>
<protein>
    <submittedName>
        <fullName evidence="4">Uncharacterized protein</fullName>
    </submittedName>
</protein>
<organism evidence="4 5">
    <name type="scientific">Virgibacillus pantothenticus</name>
    <dbReference type="NCBI Taxonomy" id="1473"/>
    <lineage>
        <taxon>Bacteria</taxon>
        <taxon>Bacillati</taxon>
        <taxon>Bacillota</taxon>
        <taxon>Bacilli</taxon>
        <taxon>Bacillales</taxon>
        <taxon>Bacillaceae</taxon>
        <taxon>Virgibacillus</taxon>
    </lineage>
</organism>
<dbReference type="PROSITE" id="PS50949">
    <property type="entry name" value="HTH_GNTR"/>
    <property type="match status" value="1"/>
</dbReference>
<keyword evidence="1" id="KW-0805">Transcription regulation</keyword>
<dbReference type="SMART" id="SM00895">
    <property type="entry name" value="FCD"/>
    <property type="match status" value="1"/>
</dbReference>
<dbReference type="PANTHER" id="PTHR43537:SF5">
    <property type="entry name" value="UXU OPERON TRANSCRIPTIONAL REGULATOR"/>
    <property type="match status" value="1"/>
</dbReference>
<dbReference type="RefSeq" id="WP_050349897.1">
    <property type="nucleotide sequence ID" value="NZ_BOSN01000003.1"/>
</dbReference>
<accession>A0A0L0QW42</accession>
<dbReference type="InterPro" id="IPR011711">
    <property type="entry name" value="GntR_C"/>
</dbReference>
<dbReference type="CDD" id="cd07377">
    <property type="entry name" value="WHTH_GntR"/>
    <property type="match status" value="1"/>
</dbReference>
<proteinExistence type="predicted"/>
<evidence type="ECO:0000256" key="2">
    <source>
        <dbReference type="ARBA" id="ARBA00023125"/>
    </source>
</evidence>